<evidence type="ECO:0000313" key="2">
    <source>
        <dbReference type="EMBL" id="DAG05678.1"/>
    </source>
</evidence>
<feature type="domain" description="HTH cro/C1-type" evidence="1">
    <location>
        <begin position="6"/>
        <end position="60"/>
    </location>
</feature>
<reference evidence="2" key="1">
    <citation type="journal article" date="2021" name="Proc. Natl. Acad. Sci. U.S.A.">
        <title>A Catalog of Tens of Thousands of Viruses from Human Metagenomes Reveals Hidden Associations with Chronic Diseases.</title>
        <authorList>
            <person name="Tisza M.J."/>
            <person name="Buck C.B."/>
        </authorList>
    </citation>
    <scope>NUCLEOTIDE SEQUENCE</scope>
    <source>
        <strain evidence="2">Ct6BA50</strain>
    </source>
</reference>
<organism evidence="2">
    <name type="scientific">Podoviridae sp. ct6BA50</name>
    <dbReference type="NCBI Taxonomy" id="2825221"/>
    <lineage>
        <taxon>Viruses</taxon>
        <taxon>Duplodnaviria</taxon>
        <taxon>Heunggongvirae</taxon>
        <taxon>Uroviricota</taxon>
        <taxon>Caudoviricetes</taxon>
    </lineage>
</organism>
<dbReference type="Gene3D" id="1.10.260.40">
    <property type="entry name" value="lambda repressor-like DNA-binding domains"/>
    <property type="match status" value="1"/>
</dbReference>
<dbReference type="SMART" id="SM00530">
    <property type="entry name" value="HTH_XRE"/>
    <property type="match status" value="1"/>
</dbReference>
<protein>
    <submittedName>
        <fullName evidence="2">Repressor protein</fullName>
    </submittedName>
</protein>
<dbReference type="PROSITE" id="PS50943">
    <property type="entry name" value="HTH_CROC1"/>
    <property type="match status" value="1"/>
</dbReference>
<evidence type="ECO:0000259" key="1">
    <source>
        <dbReference type="PROSITE" id="PS50943"/>
    </source>
</evidence>
<accession>A0A8S5VG66</accession>
<dbReference type="SUPFAM" id="SSF47413">
    <property type="entry name" value="lambda repressor-like DNA-binding domains"/>
    <property type="match status" value="1"/>
</dbReference>
<dbReference type="InterPro" id="IPR001387">
    <property type="entry name" value="Cro/C1-type_HTH"/>
</dbReference>
<sequence>MIVDNIRTMCQERGITVSELEMECDLSRGTILNWSKRGGPGSYRSVCRIADYFGVSLDQLAGREPGGNHGAA</sequence>
<dbReference type="CDD" id="cd00093">
    <property type="entry name" value="HTH_XRE"/>
    <property type="match status" value="1"/>
</dbReference>
<dbReference type="InterPro" id="IPR010982">
    <property type="entry name" value="Lambda_DNA-bd_dom_sf"/>
</dbReference>
<dbReference type="Pfam" id="PF13443">
    <property type="entry name" value="HTH_26"/>
    <property type="match status" value="1"/>
</dbReference>
<dbReference type="GO" id="GO:0003677">
    <property type="term" value="F:DNA binding"/>
    <property type="evidence" value="ECO:0007669"/>
    <property type="project" value="InterPro"/>
</dbReference>
<proteinExistence type="predicted"/>
<dbReference type="EMBL" id="BK016263">
    <property type="protein sequence ID" value="DAG05678.1"/>
    <property type="molecule type" value="Genomic_DNA"/>
</dbReference>
<name>A0A8S5VG66_9CAUD</name>